<dbReference type="InterPro" id="IPR001494">
    <property type="entry name" value="Importin-beta_N"/>
</dbReference>
<evidence type="ECO:0000313" key="3">
    <source>
        <dbReference type="EMBL" id="EGG15791.1"/>
    </source>
</evidence>
<protein>
    <submittedName>
        <fullName evidence="3">Armadillo-like helical domain-containing protein</fullName>
    </submittedName>
</protein>
<accession>F4Q7P1</accession>
<gene>
    <name evidence="3" type="primary">xpo5</name>
    <name evidence="3" type="ORF">DFA_09459</name>
</gene>
<dbReference type="InterPro" id="IPR045065">
    <property type="entry name" value="XPO1/5"/>
</dbReference>
<reference evidence="4" key="1">
    <citation type="journal article" date="2011" name="Genome Res.">
        <title>Phylogeny-wide analysis of social amoeba genomes highlights ancient origins for complex intercellular communication.</title>
        <authorList>
            <person name="Heidel A.J."/>
            <person name="Lawal H.M."/>
            <person name="Felder M."/>
            <person name="Schilde C."/>
            <person name="Helps N.R."/>
            <person name="Tunggal B."/>
            <person name="Rivero F."/>
            <person name="John U."/>
            <person name="Schleicher M."/>
            <person name="Eichinger L."/>
            <person name="Platzer M."/>
            <person name="Noegel A.A."/>
            <person name="Schaap P."/>
            <person name="Gloeckner G."/>
        </authorList>
    </citation>
    <scope>NUCLEOTIDE SEQUENCE [LARGE SCALE GENOMIC DNA]</scope>
    <source>
        <strain evidence="4">SH3</strain>
    </source>
</reference>
<dbReference type="InterPro" id="IPR013598">
    <property type="entry name" value="Exportin-1/Importin-b-like"/>
</dbReference>
<dbReference type="GO" id="GO:0006611">
    <property type="term" value="P:protein export from nucleus"/>
    <property type="evidence" value="ECO:0007669"/>
    <property type="project" value="InterPro"/>
</dbReference>
<dbReference type="Proteomes" id="UP000007797">
    <property type="component" value="Unassembled WGS sequence"/>
</dbReference>
<dbReference type="OrthoDB" id="2215036at2759"/>
<dbReference type="OMA" id="HAQIPFI"/>
<dbReference type="GO" id="GO:0031267">
    <property type="term" value="F:small GTPase binding"/>
    <property type="evidence" value="ECO:0007669"/>
    <property type="project" value="InterPro"/>
</dbReference>
<dbReference type="PANTHER" id="PTHR11223:SF3">
    <property type="entry name" value="EXPORTIN-5"/>
    <property type="match status" value="1"/>
</dbReference>
<feature type="domain" description="Importin N-terminal" evidence="2">
    <location>
        <begin position="33"/>
        <end position="119"/>
    </location>
</feature>
<dbReference type="GO" id="GO:0042565">
    <property type="term" value="C:RNA nuclear export complex"/>
    <property type="evidence" value="ECO:0007669"/>
    <property type="project" value="TreeGrafter"/>
</dbReference>
<dbReference type="GO" id="GO:0005634">
    <property type="term" value="C:nucleus"/>
    <property type="evidence" value="ECO:0007669"/>
    <property type="project" value="TreeGrafter"/>
</dbReference>
<dbReference type="InterPro" id="IPR011989">
    <property type="entry name" value="ARM-like"/>
</dbReference>
<organism evidence="3 4">
    <name type="scientific">Cavenderia fasciculata</name>
    <name type="common">Slime mold</name>
    <name type="synonym">Dictyostelium fasciculatum</name>
    <dbReference type="NCBI Taxonomy" id="261658"/>
    <lineage>
        <taxon>Eukaryota</taxon>
        <taxon>Amoebozoa</taxon>
        <taxon>Evosea</taxon>
        <taxon>Eumycetozoa</taxon>
        <taxon>Dictyostelia</taxon>
        <taxon>Acytosteliales</taxon>
        <taxon>Cavenderiaceae</taxon>
        <taxon>Cavenderia</taxon>
    </lineage>
</organism>
<dbReference type="STRING" id="1054147.F4Q7P1"/>
<sequence length="1143" mass="131726">MNTNEIDQIINQITSSLSQLHDPRSTQEQRQSSQVFLEELKTRPNAYTFALKLVQTPQINDIAKHYGLHVIENLVKNRWNQASDSEKESVKKEILQIVANISPKEQRFIKEKMVTVIVEIVKRDWPQRWSNLLESLVQISQLGDSQAELVLLTFGKLPSEIIVEGGSGTTSSAASSSLPDQRKKDLMIGINLAVESLFNYFYQVLESRYQLYKQQSQNQPNINIISTLLNCLISYIDWIPLKTILQHKLDFIFCQLLQDLPFRINSCECLLLFSNRKCKIEEKGDLLSTFNMLETIHKAMGVTSNSFEDDYVFQKRMAQMLTILGTTHLSYYSSIREQDRKLPNNYQSFLQMMLQLLQHPSVLMTSLSIPFWNAFLKNQDIIKPIDYMDSLLKELLVCSQSKILKVGDPDKQDQTIQSKYSSIDFGTSKEWGQFFGTVRSRFIDLTKLISNLSPEIAIEFIIKKSIEMIPAIKSTTLALTHEQTLILESISFYLEVVVQNLPALFFQVDSKYQSSIKLTEQLLQELFQNDFKDANATSFQIDCIRPFTSYYSHHGSSLQFILKKLVPLIAFKNPTLDQPKMTVSTQHCRRRAISSLIHLATELTDQMKPFLNDLYQSIIQLFQMELLLDSEKVMLFHLLMIFANEYNNYQQSLGFLKEFIQPVLNNWVSLDFTNAFKSPENLVNFLGLDKENNYSTEYIGRRKKLQFTIASLQIFWKKAQLPSQVINATAGESSQGFMEFISNGISYPSKWPISEFIKDILPNLASLVATLHQLWNPSFIQSIPACYHPIFQLDEAITAPLLGQDYHKDNKNESENIKFLRNLIDLLREACYEIIGYGFSHSDELFEISTLPKILFDSIFSSLEFCENRHLKLLLRHCLIFLVKYNPPKLQSQTLQPLLPPFITLLFNKIKLGWEEIEIRSQKINNHSEMVEIVDDKILRDLTLEFTYWIKDFSSHPSILSDLEIMTPVIYGLSACLLSNDHQIVIKSTPISVHLIEIIGEDARFHHLLGNEMFGVCLKMLIRNKTPDLASDFINIVRAIYHKLYKHTNVCHQLLLQIPNITPQHLNKFDKDLSYSKSEKNQKALFKTFLNDIIGININKLKKPSILDLPEKLFVAKQTGTPSWNDIPHSANTIGTTLTDLFD</sequence>
<dbReference type="KEGG" id="dfa:DFA_09459"/>
<dbReference type="InterPro" id="IPR016024">
    <property type="entry name" value="ARM-type_fold"/>
</dbReference>
<dbReference type="Pfam" id="PF03810">
    <property type="entry name" value="IBN_N"/>
    <property type="match status" value="1"/>
</dbReference>
<dbReference type="EMBL" id="GL883025">
    <property type="protein sequence ID" value="EGG15791.1"/>
    <property type="molecule type" value="Genomic_DNA"/>
</dbReference>
<dbReference type="SUPFAM" id="SSF48371">
    <property type="entry name" value="ARM repeat"/>
    <property type="match status" value="1"/>
</dbReference>
<dbReference type="SMART" id="SM00913">
    <property type="entry name" value="IBN_N"/>
    <property type="match status" value="1"/>
</dbReference>
<proteinExistence type="inferred from homology"/>
<dbReference type="GeneID" id="14868104"/>
<dbReference type="InterPro" id="IPR045478">
    <property type="entry name" value="Exportin-5_C"/>
</dbReference>
<evidence type="ECO:0000256" key="1">
    <source>
        <dbReference type="ARBA" id="ARBA00009466"/>
    </source>
</evidence>
<evidence type="ECO:0000313" key="4">
    <source>
        <dbReference type="Proteomes" id="UP000007797"/>
    </source>
</evidence>
<dbReference type="AlphaFoldDB" id="F4Q7P1"/>
<name>F4Q7P1_CACFS</name>
<dbReference type="PANTHER" id="PTHR11223">
    <property type="entry name" value="EXPORTIN 1/5"/>
    <property type="match status" value="1"/>
</dbReference>
<dbReference type="GO" id="GO:0005049">
    <property type="term" value="F:nuclear export signal receptor activity"/>
    <property type="evidence" value="ECO:0007669"/>
    <property type="project" value="InterPro"/>
</dbReference>
<dbReference type="GO" id="GO:0005737">
    <property type="term" value="C:cytoplasm"/>
    <property type="evidence" value="ECO:0007669"/>
    <property type="project" value="TreeGrafter"/>
</dbReference>
<dbReference type="PROSITE" id="PS50166">
    <property type="entry name" value="IMPORTIN_B_NT"/>
    <property type="match status" value="1"/>
</dbReference>
<dbReference type="Pfam" id="PF08389">
    <property type="entry name" value="Xpo1"/>
    <property type="match status" value="1"/>
</dbReference>
<evidence type="ECO:0000259" key="2">
    <source>
        <dbReference type="PROSITE" id="PS50166"/>
    </source>
</evidence>
<comment type="similarity">
    <text evidence="1">Belongs to the exportin family.</text>
</comment>
<dbReference type="GO" id="GO:0003723">
    <property type="term" value="F:RNA binding"/>
    <property type="evidence" value="ECO:0007669"/>
    <property type="project" value="TreeGrafter"/>
</dbReference>
<dbReference type="Pfam" id="PF19273">
    <property type="entry name" value="Exportin-5"/>
    <property type="match status" value="1"/>
</dbReference>
<dbReference type="GO" id="GO:0006405">
    <property type="term" value="P:RNA export from nucleus"/>
    <property type="evidence" value="ECO:0007669"/>
    <property type="project" value="TreeGrafter"/>
</dbReference>
<keyword evidence="4" id="KW-1185">Reference proteome</keyword>
<dbReference type="RefSeq" id="XP_004352116.1">
    <property type="nucleotide sequence ID" value="XM_004352064.1"/>
</dbReference>
<dbReference type="Gene3D" id="1.25.10.10">
    <property type="entry name" value="Leucine-rich Repeat Variant"/>
    <property type="match status" value="1"/>
</dbReference>